<keyword evidence="2" id="KW-0732">Signal</keyword>
<dbReference type="InterPro" id="IPR041662">
    <property type="entry name" value="SusD-like_2"/>
</dbReference>
<feature type="chain" id="PRO_5011612310" evidence="2">
    <location>
        <begin position="25"/>
        <end position="482"/>
    </location>
</feature>
<name>A0A1I2G391_9BACT</name>
<dbReference type="STRING" id="662367.SAMN05216167_12918"/>
<dbReference type="EMBL" id="FOLQ01000029">
    <property type="protein sequence ID" value="SFF11226.1"/>
    <property type="molecule type" value="Genomic_DNA"/>
</dbReference>
<dbReference type="Pfam" id="PF12771">
    <property type="entry name" value="SusD-like_2"/>
    <property type="match status" value="1"/>
</dbReference>
<organism evidence="3 4">
    <name type="scientific">Spirosoma endophyticum</name>
    <dbReference type="NCBI Taxonomy" id="662367"/>
    <lineage>
        <taxon>Bacteria</taxon>
        <taxon>Pseudomonadati</taxon>
        <taxon>Bacteroidota</taxon>
        <taxon>Cytophagia</taxon>
        <taxon>Cytophagales</taxon>
        <taxon>Cytophagaceae</taxon>
        <taxon>Spirosoma</taxon>
    </lineage>
</organism>
<sequence length="482" mass="53008">MKRRYRSICAGLIGLAFFSCESLVSDMNQDLNNPTDASAEYIFTGTQIAHIASQEGMASRLTIVWTGYGFGSFQQFGTWGQYQITAANFDDDWNLFYTGTNKNAIRTLEKANQLGNRVMAGITKIIQAHNIGTVTELWGDAPFTETANTATFTNPRFETQAELIPKLIAQLNEGIADLESGIGAVGTKDIFFGGDVTKWKQVANTLKARLYIDLKQYNEAYTVATSGVSAYANSMYATHGTTASVNENQNYSFLTNVRAGSITAEGAYNAELLNPAKTATYRGNSKTNETARFKFYYLENGVNAPGVIEPNTLTTTANRGFFARDASFPLVTYQENMLTLAEMALRSGKGFDVALGHLNAYRSFLNGGGYLHATYKVAGTYKYDPYVAADFAAGGIENKDGITASNALLREILEERYVTFYGQHLGWDDERRTRTEGLGVKLKPNNGSQLPGRFIYSQNELNSNPNSPRSAPSLFDPITIYK</sequence>
<accession>A0A1I2G391</accession>
<evidence type="ECO:0000256" key="1">
    <source>
        <dbReference type="SAM" id="MobiDB-lite"/>
    </source>
</evidence>
<feature type="compositionally biased region" description="Low complexity" evidence="1">
    <location>
        <begin position="462"/>
        <end position="473"/>
    </location>
</feature>
<protein>
    <submittedName>
        <fullName evidence="3">Starch-binding associating with outer membrane</fullName>
    </submittedName>
</protein>
<evidence type="ECO:0000256" key="2">
    <source>
        <dbReference type="SAM" id="SignalP"/>
    </source>
</evidence>
<evidence type="ECO:0000313" key="4">
    <source>
        <dbReference type="Proteomes" id="UP000198598"/>
    </source>
</evidence>
<dbReference type="RefSeq" id="WP_093834098.1">
    <property type="nucleotide sequence ID" value="NZ_FOLQ01000029.1"/>
</dbReference>
<reference evidence="3 4" key="1">
    <citation type="submission" date="2016-10" db="EMBL/GenBank/DDBJ databases">
        <authorList>
            <person name="de Groot N.N."/>
        </authorList>
    </citation>
    <scope>NUCLEOTIDE SEQUENCE [LARGE SCALE GENOMIC DNA]</scope>
    <source>
        <strain evidence="3 4">DSM 26130</strain>
    </source>
</reference>
<feature type="region of interest" description="Disordered" evidence="1">
    <location>
        <begin position="460"/>
        <end position="482"/>
    </location>
</feature>
<dbReference type="Proteomes" id="UP000198598">
    <property type="component" value="Unassembled WGS sequence"/>
</dbReference>
<proteinExistence type="predicted"/>
<dbReference type="PROSITE" id="PS51257">
    <property type="entry name" value="PROKAR_LIPOPROTEIN"/>
    <property type="match status" value="1"/>
</dbReference>
<dbReference type="Gene3D" id="1.25.40.390">
    <property type="match status" value="1"/>
</dbReference>
<feature type="signal peptide" evidence="2">
    <location>
        <begin position="1"/>
        <end position="24"/>
    </location>
</feature>
<evidence type="ECO:0000313" key="3">
    <source>
        <dbReference type="EMBL" id="SFF11226.1"/>
    </source>
</evidence>
<gene>
    <name evidence="3" type="ORF">SAMN05216167_12918</name>
</gene>
<dbReference type="InterPro" id="IPR011990">
    <property type="entry name" value="TPR-like_helical_dom_sf"/>
</dbReference>
<keyword evidence="4" id="KW-1185">Reference proteome</keyword>
<dbReference type="SUPFAM" id="SSF48452">
    <property type="entry name" value="TPR-like"/>
    <property type="match status" value="1"/>
</dbReference>
<dbReference type="AlphaFoldDB" id="A0A1I2G391"/>
<dbReference type="OrthoDB" id="622163at2"/>